<evidence type="ECO:0000313" key="1">
    <source>
        <dbReference type="EMBL" id="HHQ49806.1"/>
    </source>
</evidence>
<dbReference type="InterPro" id="IPR012347">
    <property type="entry name" value="Ferritin-like"/>
</dbReference>
<protein>
    <submittedName>
        <fullName evidence="1">Uncharacterized protein</fullName>
    </submittedName>
</protein>
<dbReference type="EMBL" id="DRYQ01000005">
    <property type="protein sequence ID" value="HHQ49806.1"/>
    <property type="molecule type" value="Genomic_DNA"/>
</dbReference>
<dbReference type="SUPFAM" id="SSF47240">
    <property type="entry name" value="Ferritin-like"/>
    <property type="match status" value="1"/>
</dbReference>
<organism evidence="1">
    <name type="scientific">Ignisphaera aggregans</name>
    <dbReference type="NCBI Taxonomy" id="334771"/>
    <lineage>
        <taxon>Archaea</taxon>
        <taxon>Thermoproteota</taxon>
        <taxon>Thermoprotei</taxon>
        <taxon>Desulfurococcales</taxon>
        <taxon>Desulfurococcaceae</taxon>
        <taxon>Ignisphaera</taxon>
    </lineage>
</organism>
<gene>
    <name evidence="1" type="ORF">ENM66_00425</name>
</gene>
<accession>A0A7J3Z4U3</accession>
<dbReference type="AlphaFoldDB" id="A0A7J3Z4U3"/>
<name>A0A7J3Z4U3_9CREN</name>
<sequence>MGHAMKIFTYISDGGAIQLLGIPKLKSGWESIVKAIENFYNSEIANTKRIWGCFVVDVWGLGL</sequence>
<dbReference type="InterPro" id="IPR009078">
    <property type="entry name" value="Ferritin-like_SF"/>
</dbReference>
<reference evidence="1" key="1">
    <citation type="journal article" date="2020" name="mSystems">
        <title>Genome- and Community-Level Interaction Insights into Carbon Utilization and Element Cycling Functions of Hydrothermarchaeota in Hydrothermal Sediment.</title>
        <authorList>
            <person name="Zhou Z."/>
            <person name="Liu Y."/>
            <person name="Xu W."/>
            <person name="Pan J."/>
            <person name="Luo Z.H."/>
            <person name="Li M."/>
        </authorList>
    </citation>
    <scope>NUCLEOTIDE SEQUENCE [LARGE SCALE GENOMIC DNA]</scope>
    <source>
        <strain evidence="1">SpSt-1105</strain>
    </source>
</reference>
<dbReference type="Gene3D" id="1.20.1260.10">
    <property type="match status" value="1"/>
</dbReference>
<proteinExistence type="predicted"/>
<comment type="caution">
    <text evidence="1">The sequence shown here is derived from an EMBL/GenBank/DDBJ whole genome shotgun (WGS) entry which is preliminary data.</text>
</comment>